<reference evidence="4 5" key="1">
    <citation type="journal article" date="2020" name="Nature">
        <title>Bacterial chemolithoautotrophy via manganese oxidation.</title>
        <authorList>
            <person name="Yu H."/>
            <person name="Leadbetter J.R."/>
        </authorList>
    </citation>
    <scope>NUCLEOTIDE SEQUENCE [LARGE SCALE GENOMIC DNA]</scope>
    <source>
        <strain evidence="4 5">RBP-1</strain>
    </source>
</reference>
<proteinExistence type="inferred from homology"/>
<evidence type="ECO:0000313" key="5">
    <source>
        <dbReference type="Proteomes" id="UP000521868"/>
    </source>
</evidence>
<dbReference type="RefSeq" id="WP_168108615.1">
    <property type="nucleotide sequence ID" value="NZ_VTOX01000006.1"/>
</dbReference>
<dbReference type="PANTHER" id="PTHR35147:SF2">
    <property type="entry name" value="CHEMORECEPTOR GLUTAMINE DEAMIDASE CHED-RELATED"/>
    <property type="match status" value="1"/>
</dbReference>
<dbReference type="InterPro" id="IPR011324">
    <property type="entry name" value="Cytotoxic_necrot_fac-like_cat"/>
</dbReference>
<dbReference type="CDD" id="cd16352">
    <property type="entry name" value="CheD"/>
    <property type="match status" value="1"/>
</dbReference>
<sequence length="201" mass="21756">MQSGQSARYFDRDFRLEAIRILPGEYHAGSGPLGMTTLLGSCVSTCLWDPQRRIGGMNHFMLPGDNGTAASPVPRSARFGVHAMELLINQMLKLGADRRRLVAKVFGGGRVLRGFASLDVGAANCEFVLGFLATEAIPVVGSDLLDNCARKLHFCPASGKVLLKKLDPTGDDQVQRQEREYLTRLRAAAGAGSIEIFAPPR</sequence>
<dbReference type="NCBIfam" id="NF010013">
    <property type="entry name" value="PRK13487.1"/>
    <property type="match status" value="1"/>
</dbReference>
<dbReference type="GO" id="GO:0050568">
    <property type="term" value="F:protein-glutamine glutaminase activity"/>
    <property type="evidence" value="ECO:0007669"/>
    <property type="project" value="UniProtKB-UniRule"/>
</dbReference>
<dbReference type="Pfam" id="PF03975">
    <property type="entry name" value="CheD"/>
    <property type="match status" value="1"/>
</dbReference>
<dbReference type="Proteomes" id="UP000521868">
    <property type="component" value="Unassembled WGS sequence"/>
</dbReference>
<gene>
    <name evidence="3 4" type="primary">cheD</name>
    <name evidence="4" type="ORF">RAMLITH_16825</name>
</gene>
<comment type="function">
    <text evidence="3">Probably deamidates glutamine residues to glutamate on methyl-accepting chemotaxis receptors (MCPs), playing an important role in chemotaxis.</text>
</comment>
<name>A0A7X6DHV8_9BURK</name>
<dbReference type="InterPro" id="IPR005659">
    <property type="entry name" value="Chemorcpt_Glu_NH3ase_CheD"/>
</dbReference>
<comment type="caution">
    <text evidence="4">The sequence shown here is derived from an EMBL/GenBank/DDBJ whole genome shotgun (WGS) entry which is preliminary data.</text>
</comment>
<dbReference type="PANTHER" id="PTHR35147">
    <property type="entry name" value="CHEMORECEPTOR GLUTAMINE DEAMIDASE CHED-RELATED"/>
    <property type="match status" value="1"/>
</dbReference>
<dbReference type="GO" id="GO:0006935">
    <property type="term" value="P:chemotaxis"/>
    <property type="evidence" value="ECO:0007669"/>
    <property type="project" value="UniProtKB-UniRule"/>
</dbReference>
<evidence type="ECO:0000256" key="3">
    <source>
        <dbReference type="HAMAP-Rule" id="MF_01440"/>
    </source>
</evidence>
<keyword evidence="1 3" id="KW-0145">Chemotaxis</keyword>
<protein>
    <recommendedName>
        <fullName evidence="3">Probable chemoreceptor glutamine deamidase CheD</fullName>
        <ecNumber evidence="3">3.5.1.44</ecNumber>
    </recommendedName>
</protein>
<keyword evidence="2 3" id="KW-0378">Hydrolase</keyword>
<dbReference type="HAMAP" id="MF_01440">
    <property type="entry name" value="CheD"/>
    <property type="match status" value="1"/>
</dbReference>
<evidence type="ECO:0000256" key="1">
    <source>
        <dbReference type="ARBA" id="ARBA00022500"/>
    </source>
</evidence>
<dbReference type="EC" id="3.5.1.44" evidence="3"/>
<dbReference type="AlphaFoldDB" id="A0A7X6DHV8"/>
<dbReference type="Gene3D" id="3.30.1330.200">
    <property type="match status" value="1"/>
</dbReference>
<evidence type="ECO:0000313" key="4">
    <source>
        <dbReference type="EMBL" id="NKE67490.1"/>
    </source>
</evidence>
<dbReference type="SUPFAM" id="SSF64438">
    <property type="entry name" value="CNF1/YfiH-like putative cysteine hydrolases"/>
    <property type="match status" value="1"/>
</dbReference>
<comment type="catalytic activity">
    <reaction evidence="3">
        <text>L-glutaminyl-[protein] + H2O = L-glutamyl-[protein] + NH4(+)</text>
        <dbReference type="Rhea" id="RHEA:16441"/>
        <dbReference type="Rhea" id="RHEA-COMP:10207"/>
        <dbReference type="Rhea" id="RHEA-COMP:10208"/>
        <dbReference type="ChEBI" id="CHEBI:15377"/>
        <dbReference type="ChEBI" id="CHEBI:28938"/>
        <dbReference type="ChEBI" id="CHEBI:29973"/>
        <dbReference type="ChEBI" id="CHEBI:30011"/>
        <dbReference type="EC" id="3.5.1.44"/>
    </reaction>
</comment>
<keyword evidence="4" id="KW-0675">Receptor</keyword>
<evidence type="ECO:0000256" key="2">
    <source>
        <dbReference type="ARBA" id="ARBA00022801"/>
    </source>
</evidence>
<dbReference type="EMBL" id="VTOX01000006">
    <property type="protein sequence ID" value="NKE67490.1"/>
    <property type="molecule type" value="Genomic_DNA"/>
</dbReference>
<accession>A0A7X6DHV8</accession>
<organism evidence="4 5">
    <name type="scientific">Ramlibacter lithotrophicus</name>
    <dbReference type="NCBI Taxonomy" id="2606681"/>
    <lineage>
        <taxon>Bacteria</taxon>
        <taxon>Pseudomonadati</taxon>
        <taxon>Pseudomonadota</taxon>
        <taxon>Betaproteobacteria</taxon>
        <taxon>Burkholderiales</taxon>
        <taxon>Comamonadaceae</taxon>
        <taxon>Ramlibacter</taxon>
    </lineage>
</organism>
<dbReference type="InterPro" id="IPR038592">
    <property type="entry name" value="CheD-like_sf"/>
</dbReference>
<comment type="similarity">
    <text evidence="3">Belongs to the CheD family.</text>
</comment>
<keyword evidence="5" id="KW-1185">Reference proteome</keyword>